<dbReference type="Proteomes" id="UP000789860">
    <property type="component" value="Unassembled WGS sequence"/>
</dbReference>
<organism evidence="1 2">
    <name type="scientific">Scutellospora calospora</name>
    <dbReference type="NCBI Taxonomy" id="85575"/>
    <lineage>
        <taxon>Eukaryota</taxon>
        <taxon>Fungi</taxon>
        <taxon>Fungi incertae sedis</taxon>
        <taxon>Mucoromycota</taxon>
        <taxon>Glomeromycotina</taxon>
        <taxon>Glomeromycetes</taxon>
        <taxon>Diversisporales</taxon>
        <taxon>Gigasporaceae</taxon>
        <taxon>Scutellospora</taxon>
    </lineage>
</organism>
<accession>A0ACA9JWA8</accession>
<dbReference type="EMBL" id="CAJVPM010000263">
    <property type="protein sequence ID" value="CAG8439743.1"/>
    <property type="molecule type" value="Genomic_DNA"/>
</dbReference>
<evidence type="ECO:0000313" key="2">
    <source>
        <dbReference type="Proteomes" id="UP000789860"/>
    </source>
</evidence>
<evidence type="ECO:0000313" key="1">
    <source>
        <dbReference type="EMBL" id="CAG8439743.1"/>
    </source>
</evidence>
<proteinExistence type="predicted"/>
<reference evidence="1" key="1">
    <citation type="submission" date="2021-06" db="EMBL/GenBank/DDBJ databases">
        <authorList>
            <person name="Kallberg Y."/>
            <person name="Tangrot J."/>
            <person name="Rosling A."/>
        </authorList>
    </citation>
    <scope>NUCLEOTIDE SEQUENCE</scope>
    <source>
        <strain evidence="1">AU212A</strain>
    </source>
</reference>
<comment type="caution">
    <text evidence="1">The sequence shown here is derived from an EMBL/GenBank/DDBJ whole genome shotgun (WGS) entry which is preliminary data.</text>
</comment>
<sequence>WLTNRSLEDLARVGHLTSLDEPTQRRIVNLITSYRCFPAVEVRAHLMKNENIAISVSTICYILQNHDLVSEPTIKFGSSSIMIWECFSSHGVSSYCKVDATQKFERRNENRHKRAHIKSYYYENYHKRINNDNIELMPRNTPTKNPKICIIGAGTSALLLNEAGIKNVTILEYQGRVGGRFHTHYFTEDPNDERRLYGELGAMRLPYIEVFDTIDYLNEYNKFDNPDKEIQTINFIYSNPNGLYYYNNKKDSNGKMITKAYSTTVNISQLGFPDSIPDNYVGLWNEALLPFFLELDIDFTKGLKALKRYDQYTAYSYLKEVFLPAKLPTKWEDYDEIISAIEMHEMGIGMQRLPNAFLSLIKKANYNLKYNSEVYKLEKTDDGRNVKVYWKTNGMEESDVFDRVVVTAPLGCVRHWDLPSTLSYDKRRVIRELDYLNEGRIFLQFKSRFWEKSPLDTGGIQTTSNIGIVGGTSSTDLPVRTVVYPSYYVGLPENGSGVLLASYTWDNDATKYSAYTEEERFELALKDIVTLHGEIARKEWIPGKENNKARYWTNDKTVAGGAYARYGAGQLEYLMGAMMRSEDFIHWAGEHTDIHNAWIVGALNSGVRIVKEILRENLMNDEWLKLKNMKLLKYWNGNLNDYKGY</sequence>
<protein>
    <submittedName>
        <fullName evidence="1">9722_t:CDS:1</fullName>
    </submittedName>
</protein>
<name>A0ACA9JWA8_9GLOM</name>
<keyword evidence="2" id="KW-1185">Reference proteome</keyword>
<gene>
    <name evidence="1" type="ORF">SCALOS_LOCUS533</name>
</gene>
<feature type="non-terminal residue" evidence="1">
    <location>
        <position position="1"/>
    </location>
</feature>